<name>A0A9X3F1Y3_9BACT</name>
<evidence type="ECO:0000256" key="2">
    <source>
        <dbReference type="SAM" id="SignalP"/>
    </source>
</evidence>
<accession>A0A9X3F1Y3</accession>
<evidence type="ECO:0000313" key="4">
    <source>
        <dbReference type="Proteomes" id="UP001150924"/>
    </source>
</evidence>
<keyword evidence="4" id="KW-1185">Reference proteome</keyword>
<dbReference type="RefSeq" id="WP_267772710.1">
    <property type="nucleotide sequence ID" value="NZ_JAPNKE010000002.1"/>
</dbReference>
<gene>
    <name evidence="3" type="ORF">OV079_31180</name>
</gene>
<feature type="region of interest" description="Disordered" evidence="1">
    <location>
        <begin position="22"/>
        <end position="97"/>
    </location>
</feature>
<evidence type="ECO:0000256" key="1">
    <source>
        <dbReference type="SAM" id="MobiDB-lite"/>
    </source>
</evidence>
<keyword evidence="2" id="KW-0732">Signal</keyword>
<reference evidence="3" key="1">
    <citation type="submission" date="2022-11" db="EMBL/GenBank/DDBJ databases">
        <title>Minimal conservation of predation-associated metabolite biosynthetic gene clusters underscores biosynthetic potential of Myxococcota including descriptions for ten novel species: Archangium lansinium sp. nov., Myxococcus landrumus sp. nov., Nannocystis bai.</title>
        <authorList>
            <person name="Ahearne A."/>
            <person name="Stevens C."/>
            <person name="Phillips K."/>
        </authorList>
    </citation>
    <scope>NUCLEOTIDE SEQUENCE</scope>
    <source>
        <strain evidence="3">Na p29</strain>
    </source>
</reference>
<organism evidence="3 4">
    <name type="scientific">Nannocystis pusilla</name>
    <dbReference type="NCBI Taxonomy" id="889268"/>
    <lineage>
        <taxon>Bacteria</taxon>
        <taxon>Pseudomonadati</taxon>
        <taxon>Myxococcota</taxon>
        <taxon>Polyangia</taxon>
        <taxon>Nannocystales</taxon>
        <taxon>Nannocystaceae</taxon>
        <taxon>Nannocystis</taxon>
    </lineage>
</organism>
<dbReference type="AlphaFoldDB" id="A0A9X3F1Y3"/>
<dbReference type="Proteomes" id="UP001150924">
    <property type="component" value="Unassembled WGS sequence"/>
</dbReference>
<feature type="signal peptide" evidence="2">
    <location>
        <begin position="1"/>
        <end position="26"/>
    </location>
</feature>
<feature type="chain" id="PRO_5040848510" evidence="2">
    <location>
        <begin position="27"/>
        <end position="235"/>
    </location>
</feature>
<protein>
    <submittedName>
        <fullName evidence="3">Uncharacterized protein</fullName>
    </submittedName>
</protein>
<dbReference type="EMBL" id="JAPNKE010000002">
    <property type="protein sequence ID" value="MCY1009948.1"/>
    <property type="molecule type" value="Genomic_DNA"/>
</dbReference>
<proteinExistence type="predicted"/>
<comment type="caution">
    <text evidence="3">The sequence shown here is derived from an EMBL/GenBank/DDBJ whole genome shotgun (WGS) entry which is preliminary data.</text>
</comment>
<evidence type="ECO:0000313" key="3">
    <source>
        <dbReference type="EMBL" id="MCY1009948.1"/>
    </source>
</evidence>
<sequence length="235" mass="23829">MFLACPSRPLALVLLLAACSSGSGDATTTDTTPGTETGGDTTAAATDASTTTDAASTATDPTTGTTAPTTTDATTTDATTTDATTTTTDATTTDATTGDTTTGGLVCDLVEITTERAHAHGGDVLDCGIVDPWNSTAQEWQTAHDCASAAIAAEQQFQLVVWLQGIDSDVGRGYIGVAAPTYTIEEIWFDTLGVPITSKADCTALAPVDGCYDFLGSPCFSCEGLSNGETLCDIP</sequence>